<dbReference type="EMBL" id="AHKC01012807">
    <property type="protein sequence ID" value="EKF29662.1"/>
    <property type="molecule type" value="Genomic_DNA"/>
</dbReference>
<comment type="caution">
    <text evidence="2">The sequence shown here is derived from an EMBL/GenBank/DDBJ whole genome shotgun (WGS) entry which is preliminary data.</text>
</comment>
<sequence>MKGMSQKRSNAMEVAIICLESADMRDKVLKGVGALAKLGFCLMHDKSLLDFADATSEVRSLMRILAWLSNLQTIYSLLNKEQCGVRDLIFLVRVVGEGVFKAADNVAFIGRKVHENTPFFQRFSYVSSLGLFWAHLAAITLALFDIRYDRLFSSRRKQFINLFQCTCDILTSASGAVVLGFELNFIWFYLLTLISSFLGCVDGVRSAAIVARRRVASRSRD</sequence>
<accession>K2NLA5</accession>
<gene>
    <name evidence="2" type="ORF">MOQ_006542</name>
</gene>
<keyword evidence="1" id="KW-0812">Transmembrane</keyword>
<evidence type="ECO:0000256" key="1">
    <source>
        <dbReference type="SAM" id="Phobius"/>
    </source>
</evidence>
<proteinExistence type="predicted"/>
<dbReference type="Proteomes" id="UP000007350">
    <property type="component" value="Unassembled WGS sequence"/>
</dbReference>
<evidence type="ECO:0000313" key="3">
    <source>
        <dbReference type="Proteomes" id="UP000007350"/>
    </source>
</evidence>
<organism evidence="2 3">
    <name type="scientific">Trypanosoma cruzi marinkellei</name>
    <dbReference type="NCBI Taxonomy" id="85056"/>
    <lineage>
        <taxon>Eukaryota</taxon>
        <taxon>Discoba</taxon>
        <taxon>Euglenozoa</taxon>
        <taxon>Kinetoplastea</taxon>
        <taxon>Metakinetoplastina</taxon>
        <taxon>Trypanosomatida</taxon>
        <taxon>Trypanosomatidae</taxon>
        <taxon>Trypanosoma</taxon>
        <taxon>Schizotrypanum</taxon>
    </lineage>
</organism>
<feature type="transmembrane region" description="Helical" evidence="1">
    <location>
        <begin position="125"/>
        <end position="147"/>
    </location>
</feature>
<dbReference type="OrthoDB" id="276334at2759"/>
<keyword evidence="1" id="KW-0472">Membrane</keyword>
<feature type="transmembrane region" description="Helical" evidence="1">
    <location>
        <begin position="187"/>
        <end position="211"/>
    </location>
</feature>
<keyword evidence="3" id="KW-1185">Reference proteome</keyword>
<reference evidence="2 3" key="1">
    <citation type="journal article" date="2012" name="BMC Genomics">
        <title>Comparative genomic analysis of human infective Trypanosoma cruzi lineages with the bat-restricted subspecies T. cruzi marinkellei.</title>
        <authorList>
            <person name="Franzen O."/>
            <person name="Talavera-Lopez C."/>
            <person name="Ochaya S."/>
            <person name="Butler C.E."/>
            <person name="Messenger L.A."/>
            <person name="Lewis M.D."/>
            <person name="Llewellyn M.S."/>
            <person name="Marinkelle C.J."/>
            <person name="Tyler K.M."/>
            <person name="Miles M.A."/>
            <person name="Andersson B."/>
        </authorList>
    </citation>
    <scope>NUCLEOTIDE SEQUENCE [LARGE SCALE GENOMIC DNA]</scope>
    <source>
        <strain evidence="2 3">B7</strain>
    </source>
</reference>
<evidence type="ECO:0000313" key="2">
    <source>
        <dbReference type="EMBL" id="EKF29662.1"/>
    </source>
</evidence>
<name>K2NLA5_TRYCR</name>
<keyword evidence="1" id="KW-1133">Transmembrane helix</keyword>
<dbReference type="AlphaFoldDB" id="K2NLA5"/>
<protein>
    <submittedName>
        <fullName evidence="2">Glycosomal membrane protein, putative</fullName>
    </submittedName>
</protein>
<feature type="transmembrane region" description="Helical" evidence="1">
    <location>
        <begin position="159"/>
        <end position="181"/>
    </location>
</feature>